<accession>A0A3P8E2D8</accession>
<name>A0A183G287_HELPZ</name>
<evidence type="ECO:0000313" key="3">
    <source>
        <dbReference type="WBParaSite" id="HPBE_0001538601-mRNA-1"/>
    </source>
</evidence>
<evidence type="ECO:0000313" key="2">
    <source>
        <dbReference type="Proteomes" id="UP000050761"/>
    </source>
</evidence>
<reference evidence="1 2" key="1">
    <citation type="submission" date="2018-11" db="EMBL/GenBank/DDBJ databases">
        <authorList>
            <consortium name="Pathogen Informatics"/>
        </authorList>
    </citation>
    <scope>NUCLEOTIDE SEQUENCE [LARGE SCALE GENOMIC DNA]</scope>
</reference>
<accession>A0A183G287</accession>
<dbReference type="EMBL" id="UZAH01028829">
    <property type="protein sequence ID" value="VDP02613.1"/>
    <property type="molecule type" value="Genomic_DNA"/>
</dbReference>
<dbReference type="AlphaFoldDB" id="A0A183G287"/>
<organism evidence="2 3">
    <name type="scientific">Heligmosomoides polygyrus</name>
    <name type="common">Parasitic roundworm</name>
    <dbReference type="NCBI Taxonomy" id="6339"/>
    <lineage>
        <taxon>Eukaryota</taxon>
        <taxon>Metazoa</taxon>
        <taxon>Ecdysozoa</taxon>
        <taxon>Nematoda</taxon>
        <taxon>Chromadorea</taxon>
        <taxon>Rhabditida</taxon>
        <taxon>Rhabditina</taxon>
        <taxon>Rhabditomorpha</taxon>
        <taxon>Strongyloidea</taxon>
        <taxon>Heligmosomidae</taxon>
        <taxon>Heligmosomoides</taxon>
    </lineage>
</organism>
<keyword evidence="2" id="KW-1185">Reference proteome</keyword>
<dbReference type="WBParaSite" id="HPBE_0001538601-mRNA-1">
    <property type="protein sequence ID" value="HPBE_0001538601-mRNA-1"/>
    <property type="gene ID" value="HPBE_0001538601"/>
</dbReference>
<evidence type="ECO:0000313" key="1">
    <source>
        <dbReference type="EMBL" id="VDP02613.1"/>
    </source>
</evidence>
<gene>
    <name evidence="1" type="ORF">HPBE_LOCUS15385</name>
</gene>
<protein>
    <submittedName>
        <fullName evidence="3">Nuclear pore complex protein</fullName>
    </submittedName>
</protein>
<sequence>MSTMEFPQQAIPSVGSAHGSVHKITVEETEAALKKMRLCKATGPDDLAADVWKSKLWCAAEWLAEFLNKLELAASIEPFALVLILQELDLVEPVVLASEFLSHYLMHWRETDIDMACDFSHGDSRISVIFQILTVFSMQPWTINVMAKLPESMNYCGCR</sequence>
<proteinExistence type="predicted"/>
<reference evidence="3" key="2">
    <citation type="submission" date="2019-09" db="UniProtKB">
        <authorList>
            <consortium name="WormBaseParasite"/>
        </authorList>
    </citation>
    <scope>IDENTIFICATION</scope>
</reference>
<dbReference type="Proteomes" id="UP000050761">
    <property type="component" value="Unassembled WGS sequence"/>
</dbReference>